<protein>
    <submittedName>
        <fullName evidence="2">Uncharacterized protein</fullName>
    </submittedName>
</protein>
<gene>
    <name evidence="2" type="ORF">FHX73_1873</name>
</gene>
<evidence type="ECO:0000256" key="1">
    <source>
        <dbReference type="SAM" id="MobiDB-lite"/>
    </source>
</evidence>
<evidence type="ECO:0000313" key="2">
    <source>
        <dbReference type="EMBL" id="TWF71702.1"/>
    </source>
</evidence>
<proteinExistence type="predicted"/>
<comment type="caution">
    <text evidence="2">The sequence shown here is derived from an EMBL/GenBank/DDBJ whole genome shotgun (WGS) entry which is preliminary data.</text>
</comment>
<dbReference type="AlphaFoldDB" id="A0A561S9Z9"/>
<sequence length="66" mass="7642">MTRRVTRLPYRYDPETGIATCRRCSVSGFDRSHTQAAAWYAVHQQDCKTPEDQPPGTVLEFRKKRA</sequence>
<dbReference type="Proteomes" id="UP000317940">
    <property type="component" value="Unassembled WGS sequence"/>
</dbReference>
<evidence type="ECO:0000313" key="3">
    <source>
        <dbReference type="Proteomes" id="UP000317940"/>
    </source>
</evidence>
<organism evidence="2 3">
    <name type="scientific">Kitasatospora viridis</name>
    <dbReference type="NCBI Taxonomy" id="281105"/>
    <lineage>
        <taxon>Bacteria</taxon>
        <taxon>Bacillati</taxon>
        <taxon>Actinomycetota</taxon>
        <taxon>Actinomycetes</taxon>
        <taxon>Kitasatosporales</taxon>
        <taxon>Streptomycetaceae</taxon>
        <taxon>Kitasatospora</taxon>
    </lineage>
</organism>
<reference evidence="2 3" key="1">
    <citation type="submission" date="2019-06" db="EMBL/GenBank/DDBJ databases">
        <title>Sequencing the genomes of 1000 actinobacteria strains.</title>
        <authorList>
            <person name="Klenk H.-P."/>
        </authorList>
    </citation>
    <scope>NUCLEOTIDE SEQUENCE [LARGE SCALE GENOMIC DNA]</scope>
    <source>
        <strain evidence="2 3">DSM 44826</strain>
    </source>
</reference>
<keyword evidence="3" id="KW-1185">Reference proteome</keyword>
<dbReference type="EMBL" id="VIWT01000008">
    <property type="protein sequence ID" value="TWF71702.1"/>
    <property type="molecule type" value="Genomic_DNA"/>
</dbReference>
<feature type="region of interest" description="Disordered" evidence="1">
    <location>
        <begin position="47"/>
        <end position="66"/>
    </location>
</feature>
<name>A0A561S9Z9_9ACTN</name>
<accession>A0A561S9Z9</accession>